<feature type="compositionally biased region" description="Acidic residues" evidence="1">
    <location>
        <begin position="212"/>
        <end position="223"/>
    </location>
</feature>
<comment type="caution">
    <text evidence="2">The sequence shown here is derived from an EMBL/GenBank/DDBJ whole genome shotgun (WGS) entry which is preliminary data.</text>
</comment>
<evidence type="ECO:0000313" key="2">
    <source>
        <dbReference type="EMBL" id="KAJ7025433.1"/>
    </source>
</evidence>
<dbReference type="Proteomes" id="UP001218188">
    <property type="component" value="Unassembled WGS sequence"/>
</dbReference>
<name>A0AAD6WSF7_9AGAR</name>
<proteinExistence type="predicted"/>
<reference evidence="2" key="1">
    <citation type="submission" date="2023-03" db="EMBL/GenBank/DDBJ databases">
        <title>Massive genome expansion in bonnet fungi (Mycena s.s.) driven by repeated elements and novel gene families across ecological guilds.</title>
        <authorList>
            <consortium name="Lawrence Berkeley National Laboratory"/>
            <person name="Harder C.B."/>
            <person name="Miyauchi S."/>
            <person name="Viragh M."/>
            <person name="Kuo A."/>
            <person name="Thoen E."/>
            <person name="Andreopoulos B."/>
            <person name="Lu D."/>
            <person name="Skrede I."/>
            <person name="Drula E."/>
            <person name="Henrissat B."/>
            <person name="Morin E."/>
            <person name="Kohler A."/>
            <person name="Barry K."/>
            <person name="LaButti K."/>
            <person name="Morin E."/>
            <person name="Salamov A."/>
            <person name="Lipzen A."/>
            <person name="Mereny Z."/>
            <person name="Hegedus B."/>
            <person name="Baldrian P."/>
            <person name="Stursova M."/>
            <person name="Weitz H."/>
            <person name="Taylor A."/>
            <person name="Grigoriev I.V."/>
            <person name="Nagy L.G."/>
            <person name="Martin F."/>
            <person name="Kauserud H."/>
        </authorList>
    </citation>
    <scope>NUCLEOTIDE SEQUENCE</scope>
    <source>
        <strain evidence="2">CBHHK200</strain>
    </source>
</reference>
<organism evidence="2 3">
    <name type="scientific">Mycena alexandri</name>
    <dbReference type="NCBI Taxonomy" id="1745969"/>
    <lineage>
        <taxon>Eukaryota</taxon>
        <taxon>Fungi</taxon>
        <taxon>Dikarya</taxon>
        <taxon>Basidiomycota</taxon>
        <taxon>Agaricomycotina</taxon>
        <taxon>Agaricomycetes</taxon>
        <taxon>Agaricomycetidae</taxon>
        <taxon>Agaricales</taxon>
        <taxon>Marasmiineae</taxon>
        <taxon>Mycenaceae</taxon>
        <taxon>Mycena</taxon>
    </lineage>
</organism>
<evidence type="ECO:0000256" key="1">
    <source>
        <dbReference type="SAM" id="MobiDB-lite"/>
    </source>
</evidence>
<evidence type="ECO:0000313" key="3">
    <source>
        <dbReference type="Proteomes" id="UP001218188"/>
    </source>
</evidence>
<feature type="region of interest" description="Disordered" evidence="1">
    <location>
        <begin position="206"/>
        <end position="239"/>
    </location>
</feature>
<sequence>MTPDILHELHNGVFSDHIVKWATEATAGGADEIDNRFRTMPPHPSLRHFVKGISLTSQGTGNKRKNMEKVFLGVLVNATDPAVQRTVAGSTATNHWRSSMPLGSLSTAFHANKAIFIDLEIRKHFDINKVHKMKHYVDSIRSRGTADGFNTENTERLHIELAKAGYRATNRVAYIHQMTTWLTRQEAVYKFGTFLQWAVPGYVTDIPGSSQDSDESPDDEDDAAPPPPPEPESDDEGELEDAAASVSLYCVAKKPAFPHLTATIIAAKFHAPDFLINLDKFLESQSITPPIEPSENSTFPVYKQLVIPLPQISEVKLHAVHDTIRALRGEPMKFTSKGIKAEKPSRFDTILVHKTPIGNDQRPTDGISVGRLCVIFRLPENHGPYPDPLAYVNWYKPLNAPVPILTPEYSDARGFPFLSQQPTKFLHYTRL</sequence>
<protein>
    <submittedName>
        <fullName evidence="2">Uncharacterized protein</fullName>
    </submittedName>
</protein>
<keyword evidence="3" id="KW-1185">Reference proteome</keyword>
<dbReference type="AlphaFoldDB" id="A0AAD6WSF7"/>
<accession>A0AAD6WSF7</accession>
<dbReference type="EMBL" id="JARJCM010000153">
    <property type="protein sequence ID" value="KAJ7025433.1"/>
    <property type="molecule type" value="Genomic_DNA"/>
</dbReference>
<gene>
    <name evidence="2" type="ORF">C8F04DRAFT_1191439</name>
</gene>